<name>A0ABU3IBX2_9ACTO</name>
<dbReference type="Proteomes" id="UP001247542">
    <property type="component" value="Unassembled WGS sequence"/>
</dbReference>
<proteinExistence type="predicted"/>
<evidence type="ECO:0000313" key="1">
    <source>
        <dbReference type="EMBL" id="MDT3766715.1"/>
    </source>
</evidence>
<sequence length="113" mass="12146">MNKTSKGHTTVRTKALRSVALAAAQKEFRVPSSQITVNLVDDGSRLGLQIQTPVRADQVDDVAAGSNTIFEVVDAARTRMKTAVDHTGGHAVGAINVDINGVWADNKPKRRVR</sequence>
<gene>
    <name evidence="1" type="ORF">QS713_01365</name>
</gene>
<dbReference type="RefSeq" id="WP_313271836.1">
    <property type="nucleotide sequence ID" value="NZ_JASXSX010000001.1"/>
</dbReference>
<reference evidence="1 2" key="1">
    <citation type="submission" date="2023-06" db="EMBL/GenBank/DDBJ databases">
        <title>Draft genome sequence of Gleimia hominis type strain CCUG 57540T.</title>
        <authorList>
            <person name="Salva-Serra F."/>
            <person name="Cardew S."/>
            <person name="Jensie Markopoulos S."/>
            <person name="Ohlen M."/>
            <person name="Inganas E."/>
            <person name="Svensson-Stadler L."/>
            <person name="Moore E.R.B."/>
        </authorList>
    </citation>
    <scope>NUCLEOTIDE SEQUENCE [LARGE SCALE GENOMIC DNA]</scope>
    <source>
        <strain evidence="1 2">CCUG 57540</strain>
    </source>
</reference>
<organism evidence="1 2">
    <name type="scientific">Gleimia hominis</name>
    <dbReference type="NCBI Taxonomy" id="595468"/>
    <lineage>
        <taxon>Bacteria</taxon>
        <taxon>Bacillati</taxon>
        <taxon>Actinomycetota</taxon>
        <taxon>Actinomycetes</taxon>
        <taxon>Actinomycetales</taxon>
        <taxon>Actinomycetaceae</taxon>
        <taxon>Gleimia</taxon>
    </lineage>
</organism>
<protein>
    <submittedName>
        <fullName evidence="1">Uncharacterized protein</fullName>
    </submittedName>
</protein>
<keyword evidence="2" id="KW-1185">Reference proteome</keyword>
<dbReference type="EMBL" id="JASXSX010000001">
    <property type="protein sequence ID" value="MDT3766715.1"/>
    <property type="molecule type" value="Genomic_DNA"/>
</dbReference>
<evidence type="ECO:0000313" key="2">
    <source>
        <dbReference type="Proteomes" id="UP001247542"/>
    </source>
</evidence>
<accession>A0ABU3IBX2</accession>
<comment type="caution">
    <text evidence="1">The sequence shown here is derived from an EMBL/GenBank/DDBJ whole genome shotgun (WGS) entry which is preliminary data.</text>
</comment>